<dbReference type="InterPro" id="IPR006140">
    <property type="entry name" value="D-isomer_DH_NAD-bd"/>
</dbReference>
<dbReference type="GO" id="GO:0001221">
    <property type="term" value="F:transcription coregulator binding"/>
    <property type="evidence" value="ECO:0007669"/>
    <property type="project" value="TreeGrafter"/>
</dbReference>
<keyword evidence="3" id="KW-0488">Methylation</keyword>
<evidence type="ECO:0000256" key="16">
    <source>
        <dbReference type="SAM" id="MobiDB-lite"/>
    </source>
</evidence>
<keyword evidence="6" id="KW-0221">Differentiation</keyword>
<evidence type="ECO:0000259" key="18">
    <source>
        <dbReference type="Pfam" id="PF02826"/>
    </source>
</evidence>
<evidence type="ECO:0000256" key="1">
    <source>
        <dbReference type="ARBA" id="ARBA00004123"/>
    </source>
</evidence>
<comment type="subcellular location">
    <subcellularLocation>
        <location evidence="1">Nucleus</location>
    </subcellularLocation>
    <subcellularLocation>
        <location evidence="13">Synapse</location>
    </subcellularLocation>
</comment>
<keyword evidence="5" id="KW-0597">Phosphoprotein</keyword>
<dbReference type="SUPFAM" id="SSF51735">
    <property type="entry name" value="NAD(P)-binding Rossmann-fold domains"/>
    <property type="match status" value="1"/>
</dbReference>
<dbReference type="GO" id="GO:0140297">
    <property type="term" value="F:DNA-binding transcription factor binding"/>
    <property type="evidence" value="ECO:0007669"/>
    <property type="project" value="TreeGrafter"/>
</dbReference>
<dbReference type="Pfam" id="PF02826">
    <property type="entry name" value="2-Hacid_dh_C"/>
    <property type="match status" value="1"/>
</dbReference>
<evidence type="ECO:0000256" key="7">
    <source>
        <dbReference type="ARBA" id="ARBA00023002"/>
    </source>
</evidence>
<dbReference type="GO" id="GO:0003713">
    <property type="term" value="F:transcription coactivator activity"/>
    <property type="evidence" value="ECO:0007669"/>
    <property type="project" value="TreeGrafter"/>
</dbReference>
<evidence type="ECO:0000259" key="17">
    <source>
        <dbReference type="Pfam" id="PF00389"/>
    </source>
</evidence>
<evidence type="ECO:0000256" key="12">
    <source>
        <dbReference type="ARBA" id="ARBA00023242"/>
    </source>
</evidence>
<dbReference type="AlphaFoldDB" id="A0A2K6BLG8"/>
<evidence type="ECO:0000256" key="3">
    <source>
        <dbReference type="ARBA" id="ARBA00022481"/>
    </source>
</evidence>
<reference evidence="19" key="2">
    <citation type="submission" date="2025-09" db="UniProtKB">
        <authorList>
            <consortium name="Ensembl"/>
        </authorList>
    </citation>
    <scope>IDENTIFICATION</scope>
</reference>
<name>A0A2K6BLG8_MACNE</name>
<evidence type="ECO:0000256" key="10">
    <source>
        <dbReference type="ARBA" id="ARBA00023027"/>
    </source>
</evidence>
<dbReference type="Gene3D" id="3.40.50.720">
    <property type="entry name" value="NAD(P)-binding Rossmann-like Domain"/>
    <property type="match status" value="2"/>
</dbReference>
<dbReference type="GO" id="GO:0048386">
    <property type="term" value="P:positive regulation of retinoic acid receptor signaling pathway"/>
    <property type="evidence" value="ECO:0007669"/>
    <property type="project" value="UniProtKB-ARBA"/>
</dbReference>
<feature type="compositionally biased region" description="Basic and acidic residues" evidence="16">
    <location>
        <begin position="408"/>
        <end position="437"/>
    </location>
</feature>
<dbReference type="GO" id="GO:0006357">
    <property type="term" value="P:regulation of transcription by RNA polymerase II"/>
    <property type="evidence" value="ECO:0007669"/>
    <property type="project" value="TreeGrafter"/>
</dbReference>
<evidence type="ECO:0000256" key="6">
    <source>
        <dbReference type="ARBA" id="ARBA00022782"/>
    </source>
</evidence>
<evidence type="ECO:0000256" key="15">
    <source>
        <dbReference type="RuleBase" id="RU003719"/>
    </source>
</evidence>
<feature type="domain" description="D-isomer specific 2-hydroxyacid dehydrogenase catalytic" evidence="17">
    <location>
        <begin position="44"/>
        <end position="360"/>
    </location>
</feature>
<evidence type="ECO:0000256" key="5">
    <source>
        <dbReference type="ARBA" id="ARBA00022553"/>
    </source>
</evidence>
<keyword evidence="8" id="KW-0805">Transcription regulation</keyword>
<dbReference type="SUPFAM" id="SSF52283">
    <property type="entry name" value="Formate/glycerate dehydrogenase catalytic domain-like"/>
    <property type="match status" value="1"/>
</dbReference>
<evidence type="ECO:0000256" key="4">
    <source>
        <dbReference type="ARBA" id="ARBA00022491"/>
    </source>
</evidence>
<keyword evidence="12" id="KW-0539">Nucleus</keyword>
<dbReference type="GO" id="GO:0003714">
    <property type="term" value="F:transcription corepressor activity"/>
    <property type="evidence" value="ECO:0007669"/>
    <property type="project" value="TreeGrafter"/>
</dbReference>
<dbReference type="GO" id="GO:0051287">
    <property type="term" value="F:NAD binding"/>
    <property type="evidence" value="ECO:0007669"/>
    <property type="project" value="InterPro"/>
</dbReference>
<dbReference type="FunFam" id="3.40.50.720:FF:001383">
    <property type="entry name" value="C-terminal-binding protein 2"/>
    <property type="match status" value="1"/>
</dbReference>
<evidence type="ECO:0000256" key="13">
    <source>
        <dbReference type="ARBA" id="ARBA00034103"/>
    </source>
</evidence>
<protein>
    <recommendedName>
        <fullName evidence="14">C-terminal-binding protein 2</fullName>
    </recommendedName>
</protein>
<dbReference type="InterPro" id="IPR036291">
    <property type="entry name" value="NAD(P)-bd_dom_sf"/>
</dbReference>
<dbReference type="Pfam" id="PF00389">
    <property type="entry name" value="2-Hacid_dh"/>
    <property type="match status" value="1"/>
</dbReference>
<feature type="domain" description="D-isomer specific 2-hydroxyacid dehydrogenase NAD-binding" evidence="18">
    <location>
        <begin position="143"/>
        <end position="324"/>
    </location>
</feature>
<dbReference type="InterPro" id="IPR051638">
    <property type="entry name" value="CTBP_dehydrogenase"/>
</dbReference>
<evidence type="ECO:0000256" key="14">
    <source>
        <dbReference type="ARBA" id="ARBA00073925"/>
    </source>
</evidence>
<proteinExistence type="inferred from homology"/>
<evidence type="ECO:0000256" key="9">
    <source>
        <dbReference type="ARBA" id="ARBA00023018"/>
    </source>
</evidence>
<keyword evidence="20" id="KW-1185">Reference proteome</keyword>
<keyword evidence="9" id="KW-0770">Synapse</keyword>
<comment type="similarity">
    <text evidence="2 15">Belongs to the D-isomer specific 2-hydroxyacid dehydrogenase family.</text>
</comment>
<dbReference type="PANTHER" id="PTHR46029">
    <property type="entry name" value="C-TERMINAL-BINDING PROTEIN"/>
    <property type="match status" value="1"/>
</dbReference>
<dbReference type="GO" id="GO:0005634">
    <property type="term" value="C:nucleus"/>
    <property type="evidence" value="ECO:0007669"/>
    <property type="project" value="UniProtKB-SubCell"/>
</dbReference>
<feature type="region of interest" description="Disordered" evidence="16">
    <location>
        <begin position="391"/>
        <end position="437"/>
    </location>
</feature>
<dbReference type="GO" id="GO:0045202">
    <property type="term" value="C:synapse"/>
    <property type="evidence" value="ECO:0007669"/>
    <property type="project" value="UniProtKB-SubCell"/>
</dbReference>
<keyword evidence="7 15" id="KW-0560">Oxidoreductase</keyword>
<dbReference type="STRING" id="9545.ENSMNEP00000012227"/>
<keyword evidence="4" id="KW-0678">Repressor</keyword>
<dbReference type="GeneTree" id="ENSGT00940000154430"/>
<sequence>MALVDKHKIKRERLDRICEGIRPQITKGPLHPRPVVAMLHGCDCTVYMPILKDLATVALCDAQSRQEIHEKVLNGAMGTMMYHTITLTREGLEKFKALRVIFCLWLLLLHDDVDIKAAGELVIAVCNIPSIAMEETADSTICHILNMYWRNTWLYQALREGTWGQSVEQIREVASGAACVGWETLGLIGFGGTQEAFAVPVKAFGFSVIFYNLYLQDGIEGSLGMQRVFTLQDLLCQSDCVFLHCNLNEYNHHLINDFTIKQMRQGAFLVNAVRGGLVDGKAFAQSLKEGRIQGAALDVNESEPFSFAQSPLKDAPNLICTPHTTCNSQQVSLEMMEAAATEIHWAITGRLPGSFRNCVNKEFFVTSALWSVADQQAIHSSIVGIPVTHNLPTVAHPSQPPSPNQPTKHGDNQECPNEKLQRMPADYHSDTLGKKRQ</sequence>
<reference evidence="19" key="1">
    <citation type="submission" date="2025-08" db="UniProtKB">
        <authorList>
            <consortium name="Ensembl"/>
        </authorList>
    </citation>
    <scope>IDENTIFICATION</scope>
</reference>
<accession>A0A2K6BLG8</accession>
<evidence type="ECO:0000313" key="19">
    <source>
        <dbReference type="Ensembl" id="ENSMNEP00000012227.1"/>
    </source>
</evidence>
<evidence type="ECO:0000256" key="2">
    <source>
        <dbReference type="ARBA" id="ARBA00005854"/>
    </source>
</evidence>
<dbReference type="InterPro" id="IPR006139">
    <property type="entry name" value="D-isomer_2_OHA_DH_cat_dom"/>
</dbReference>
<dbReference type="Proteomes" id="UP000233120">
    <property type="component" value="Unassembled WGS sequence"/>
</dbReference>
<dbReference type="GO" id="GO:0030154">
    <property type="term" value="P:cell differentiation"/>
    <property type="evidence" value="ECO:0007669"/>
    <property type="project" value="UniProtKB-KW"/>
</dbReference>
<keyword evidence="11" id="KW-0804">Transcription</keyword>
<dbReference type="PANTHER" id="PTHR46029:SF3">
    <property type="entry name" value="C-TERMINAL-BINDING PROTEIN 2"/>
    <property type="match status" value="1"/>
</dbReference>
<dbReference type="GO" id="GO:0016616">
    <property type="term" value="F:oxidoreductase activity, acting on the CH-OH group of donors, NAD or NADP as acceptor"/>
    <property type="evidence" value="ECO:0007669"/>
    <property type="project" value="InterPro"/>
</dbReference>
<evidence type="ECO:0000256" key="8">
    <source>
        <dbReference type="ARBA" id="ARBA00023015"/>
    </source>
</evidence>
<evidence type="ECO:0000256" key="11">
    <source>
        <dbReference type="ARBA" id="ARBA00023163"/>
    </source>
</evidence>
<evidence type="ECO:0000313" key="20">
    <source>
        <dbReference type="Proteomes" id="UP000233120"/>
    </source>
</evidence>
<keyword evidence="10" id="KW-0520">NAD</keyword>
<dbReference type="Ensembl" id="ENSMNET00000036422.1">
    <property type="protein sequence ID" value="ENSMNEP00000012227.1"/>
    <property type="gene ID" value="ENSMNEG00000030410.1"/>
</dbReference>
<organism evidence="19 20">
    <name type="scientific">Macaca nemestrina</name>
    <name type="common">Pig-tailed macaque</name>
    <dbReference type="NCBI Taxonomy" id="9545"/>
    <lineage>
        <taxon>Eukaryota</taxon>
        <taxon>Metazoa</taxon>
        <taxon>Chordata</taxon>
        <taxon>Craniata</taxon>
        <taxon>Vertebrata</taxon>
        <taxon>Euteleostomi</taxon>
        <taxon>Mammalia</taxon>
        <taxon>Eutheria</taxon>
        <taxon>Euarchontoglires</taxon>
        <taxon>Primates</taxon>
        <taxon>Haplorrhini</taxon>
        <taxon>Catarrhini</taxon>
        <taxon>Cercopithecidae</taxon>
        <taxon>Cercopithecinae</taxon>
        <taxon>Macaca</taxon>
    </lineage>
</organism>